<sequence>MIDFARLRELLEAKGFRCTPAQEVTGTPNSLIVVKDLPFCVLERAGVVHVFSLLDDTPPPRELMEALLSPEVYRA</sequence>
<dbReference type="Proteomes" id="UP000008087">
    <property type="component" value="Chromosome"/>
</dbReference>
<accession>E8PL12</accession>
<reference evidence="1 2" key="2">
    <citation type="journal article" date="2011" name="BMC Genomics">
        <title>Sequence of the hyperplastic genome of the naturally competent Thermus scotoductus SA-01.</title>
        <authorList>
            <person name="Gounder K."/>
            <person name="Brzuszkiewicz E."/>
            <person name="Liesegang H."/>
            <person name="Wollherr A."/>
            <person name="Daniel R."/>
            <person name="Gottschalk G."/>
            <person name="Reva O."/>
            <person name="Kumwenda B."/>
            <person name="Srivastava M."/>
            <person name="Bricio C."/>
            <person name="Berenguer J."/>
            <person name="van Heerden E."/>
            <person name="Litthauer D."/>
        </authorList>
    </citation>
    <scope>NUCLEOTIDE SEQUENCE [LARGE SCALE GENOMIC DNA]</scope>
    <source>
        <strain evidence="2">ATCC 700910 / SA-01</strain>
    </source>
</reference>
<protein>
    <submittedName>
        <fullName evidence="1">Uncharacterized protein</fullName>
    </submittedName>
</protein>
<proteinExistence type="predicted"/>
<dbReference type="AlphaFoldDB" id="E8PL12"/>
<reference evidence="2" key="1">
    <citation type="submission" date="2010-03" db="EMBL/GenBank/DDBJ databases">
        <title>The genome sequence of Thermus scotoductus SA-01.</title>
        <authorList>
            <person name="Gounder K."/>
            <person name="Liesegang H."/>
            <person name="Brzuszkiewicz E."/>
            <person name="Wollherr A."/>
            <person name="Daniel R."/>
            <person name="Gottschalk G."/>
            <person name="van Heerden E."/>
            <person name="Litthauer D."/>
        </authorList>
    </citation>
    <scope>NUCLEOTIDE SEQUENCE [LARGE SCALE GENOMIC DNA]</scope>
    <source>
        <strain evidence="2">ATCC 700910 / SA-01</strain>
    </source>
</reference>
<name>E8PL12_THESS</name>
<dbReference type="STRING" id="743525.TSC_c16210"/>
<evidence type="ECO:0000313" key="1">
    <source>
        <dbReference type="EMBL" id="ADW22236.1"/>
    </source>
</evidence>
<dbReference type="KEGG" id="tsc:TSC_c16210"/>
<dbReference type="HOGENOM" id="CLU_2669910_0_0_0"/>
<gene>
    <name evidence="1" type="ordered locus">TSC_c16210</name>
</gene>
<organism evidence="1 2">
    <name type="scientific">Thermus scotoductus (strain ATCC 700910 / SA-01)</name>
    <dbReference type="NCBI Taxonomy" id="743525"/>
    <lineage>
        <taxon>Bacteria</taxon>
        <taxon>Thermotogati</taxon>
        <taxon>Deinococcota</taxon>
        <taxon>Deinococci</taxon>
        <taxon>Thermales</taxon>
        <taxon>Thermaceae</taxon>
        <taxon>Thermus</taxon>
    </lineage>
</organism>
<dbReference type="EMBL" id="CP001962">
    <property type="protein sequence ID" value="ADW22236.1"/>
    <property type="molecule type" value="Genomic_DNA"/>
</dbReference>
<dbReference type="RefSeq" id="WP_015717505.1">
    <property type="nucleotide sequence ID" value="NC_014974.1"/>
</dbReference>
<evidence type="ECO:0000313" key="2">
    <source>
        <dbReference type="Proteomes" id="UP000008087"/>
    </source>
</evidence>